<dbReference type="InterPro" id="IPR051450">
    <property type="entry name" value="Gfo/Idh/MocA_Oxidoreductases"/>
</dbReference>
<dbReference type="Pfam" id="PF22725">
    <property type="entry name" value="GFO_IDH_MocA_C3"/>
    <property type="match status" value="1"/>
</dbReference>
<dbReference type="GO" id="GO:0000166">
    <property type="term" value="F:nucleotide binding"/>
    <property type="evidence" value="ECO:0007669"/>
    <property type="project" value="InterPro"/>
</dbReference>
<dbReference type="EMBL" id="SOAU01000001">
    <property type="protein sequence ID" value="TDT14913.1"/>
    <property type="molecule type" value="Genomic_DNA"/>
</dbReference>
<accession>A0A4R7HXR1</accession>
<dbReference type="PANTHER" id="PTHR43377">
    <property type="entry name" value="BILIVERDIN REDUCTASE A"/>
    <property type="match status" value="1"/>
</dbReference>
<dbReference type="InterPro" id="IPR000683">
    <property type="entry name" value="Gfo/Idh/MocA-like_OxRdtase_N"/>
</dbReference>
<protein>
    <submittedName>
        <fullName evidence="3">Putative dehydrogenase</fullName>
    </submittedName>
</protein>
<dbReference type="Proteomes" id="UP000294558">
    <property type="component" value="Unassembled WGS sequence"/>
</dbReference>
<organism evidence="3 4">
    <name type="scientific">Ilumatobacter fluminis</name>
    <dbReference type="NCBI Taxonomy" id="467091"/>
    <lineage>
        <taxon>Bacteria</taxon>
        <taxon>Bacillati</taxon>
        <taxon>Actinomycetota</taxon>
        <taxon>Acidimicrobiia</taxon>
        <taxon>Acidimicrobiales</taxon>
        <taxon>Ilumatobacteraceae</taxon>
        <taxon>Ilumatobacter</taxon>
    </lineage>
</organism>
<comment type="caution">
    <text evidence="3">The sequence shown here is derived from an EMBL/GenBank/DDBJ whole genome shotgun (WGS) entry which is preliminary data.</text>
</comment>
<evidence type="ECO:0000259" key="1">
    <source>
        <dbReference type="Pfam" id="PF01408"/>
    </source>
</evidence>
<evidence type="ECO:0000313" key="4">
    <source>
        <dbReference type="Proteomes" id="UP000294558"/>
    </source>
</evidence>
<dbReference type="PANTHER" id="PTHR43377:SF1">
    <property type="entry name" value="BILIVERDIN REDUCTASE A"/>
    <property type="match status" value="1"/>
</dbReference>
<gene>
    <name evidence="3" type="ORF">BDK89_0472</name>
</gene>
<keyword evidence="4" id="KW-1185">Reference proteome</keyword>
<dbReference type="InterPro" id="IPR055170">
    <property type="entry name" value="GFO_IDH_MocA-like_dom"/>
</dbReference>
<dbReference type="Gene3D" id="3.40.50.720">
    <property type="entry name" value="NAD(P)-binding Rossmann-like Domain"/>
    <property type="match status" value="1"/>
</dbReference>
<evidence type="ECO:0000313" key="3">
    <source>
        <dbReference type="EMBL" id="TDT14913.1"/>
    </source>
</evidence>
<dbReference type="InterPro" id="IPR036291">
    <property type="entry name" value="NAD(P)-bd_dom_sf"/>
</dbReference>
<name>A0A4R7HXR1_9ACTN</name>
<evidence type="ECO:0000259" key="2">
    <source>
        <dbReference type="Pfam" id="PF22725"/>
    </source>
</evidence>
<proteinExistence type="predicted"/>
<feature type="domain" description="GFO/IDH/MocA-like oxidoreductase" evidence="2">
    <location>
        <begin position="137"/>
        <end position="279"/>
    </location>
</feature>
<reference evidence="3 4" key="1">
    <citation type="submission" date="2019-03" db="EMBL/GenBank/DDBJ databases">
        <title>Sequencing the genomes of 1000 actinobacteria strains.</title>
        <authorList>
            <person name="Klenk H.-P."/>
        </authorList>
    </citation>
    <scope>NUCLEOTIDE SEQUENCE [LARGE SCALE GENOMIC DNA]</scope>
    <source>
        <strain evidence="3 4">DSM 18936</strain>
    </source>
</reference>
<dbReference type="SUPFAM" id="SSF51735">
    <property type="entry name" value="NAD(P)-binding Rossmann-fold domains"/>
    <property type="match status" value="1"/>
</dbReference>
<dbReference type="AlphaFoldDB" id="A0A4R7HXR1"/>
<feature type="domain" description="Gfo/Idh/MocA-like oxidoreductase N-terminal" evidence="1">
    <location>
        <begin position="3"/>
        <end position="127"/>
    </location>
</feature>
<dbReference type="Gene3D" id="3.30.360.10">
    <property type="entry name" value="Dihydrodipicolinate Reductase, domain 2"/>
    <property type="match status" value="1"/>
</dbReference>
<dbReference type="Pfam" id="PF01408">
    <property type="entry name" value="GFO_IDH_MocA"/>
    <property type="match status" value="1"/>
</dbReference>
<sequence length="412" mass="44088">MCLVGCGGMGERHVRGFGALREHGIEHVGLAAVCDLDEAAAVRIAGIAESTLGHRPKVYASVDEALNDDGIDAFDIVTDASSHHRVAVPILEAGRHLLCEKPLGITVQNCQVILDAAQRSGAVLGVAENYRRGPANRLARAVLDSGILGDIHLFVEFHVGGDDGIIITPWRHLKERGAIGLDMAVHYTDIVQYLLGPFETAFGAGLIAEPVRRRREAPEMDLASYHARHAGMPETVEATGEDSIIAMFQMQSGVMAQCVNIASGPEKLGSRTVYGRDGVMRIPRDRSGLAVEVTFRDGSIQGDDLAELIGFELDPLTQRLFQSTVYDRPFEWIDAAHVAVELADFGSAVIENRSPEVDGELGTAAVAAVLAVLESGVLGRAVTYDEVRSGAVHSYQDEIDLALGLEPVGGRS</sequence>
<dbReference type="SUPFAM" id="SSF55347">
    <property type="entry name" value="Glyceraldehyde-3-phosphate dehydrogenase-like, C-terminal domain"/>
    <property type="match status" value="1"/>
</dbReference>